<keyword evidence="14" id="KW-1185">Reference proteome</keyword>
<feature type="binding site" evidence="9">
    <location>
        <begin position="41"/>
        <end position="45"/>
    </location>
    <ligand>
        <name>4-amino-2-methyl-5-(diphosphooxymethyl)pyrimidine</name>
        <dbReference type="ChEBI" id="CHEBI:57841"/>
    </ligand>
</feature>
<evidence type="ECO:0000256" key="11">
    <source>
        <dbReference type="RuleBase" id="RU004253"/>
    </source>
</evidence>
<dbReference type="SUPFAM" id="SSF51391">
    <property type="entry name" value="Thiamin phosphate synthase"/>
    <property type="match status" value="1"/>
</dbReference>
<dbReference type="EC" id="2.5.1.3" evidence="9"/>
<dbReference type="InterPro" id="IPR034291">
    <property type="entry name" value="TMP_synthase"/>
</dbReference>
<evidence type="ECO:0000256" key="2">
    <source>
        <dbReference type="ARBA" id="ARBA00022679"/>
    </source>
</evidence>
<comment type="cofactor">
    <cofactor evidence="9">
        <name>Mg(2+)</name>
        <dbReference type="ChEBI" id="CHEBI:18420"/>
    </cofactor>
    <text evidence="9">Binds 1 Mg(2+) ion per subunit.</text>
</comment>
<reference evidence="13 14" key="1">
    <citation type="journal article" date="2018" name="Arch. Microbiol.">
        <title>New insights into the metabolic potential of the phototrophic purple bacterium Rhodopila globiformis DSM 161(T) from its draft genome sequence and evidence for a vanadium-dependent nitrogenase.</title>
        <authorList>
            <person name="Imhoff J.F."/>
            <person name="Rahn T."/>
            <person name="Kunzel S."/>
            <person name="Neulinger S.C."/>
        </authorList>
    </citation>
    <scope>NUCLEOTIDE SEQUENCE [LARGE SCALE GENOMIC DNA]</scope>
    <source>
        <strain evidence="13 14">DSM 161</strain>
    </source>
</reference>
<dbReference type="InterPro" id="IPR036206">
    <property type="entry name" value="ThiamineP_synth_sf"/>
</dbReference>
<dbReference type="PANTHER" id="PTHR20857">
    <property type="entry name" value="THIAMINE-PHOSPHATE PYROPHOSPHORYLASE"/>
    <property type="match status" value="1"/>
</dbReference>
<feature type="binding site" evidence="9">
    <location>
        <position position="74"/>
    </location>
    <ligand>
        <name>Mg(2+)</name>
        <dbReference type="ChEBI" id="CHEBI:18420"/>
    </ligand>
</feature>
<organism evidence="13 14">
    <name type="scientific">Rhodopila globiformis</name>
    <name type="common">Rhodopseudomonas globiformis</name>
    <dbReference type="NCBI Taxonomy" id="1071"/>
    <lineage>
        <taxon>Bacteria</taxon>
        <taxon>Pseudomonadati</taxon>
        <taxon>Pseudomonadota</taxon>
        <taxon>Alphaproteobacteria</taxon>
        <taxon>Acetobacterales</taxon>
        <taxon>Acetobacteraceae</taxon>
        <taxon>Rhodopila</taxon>
    </lineage>
</organism>
<gene>
    <name evidence="9" type="primary">thiE</name>
    <name evidence="13" type="ORF">CCS01_16450</name>
</gene>
<evidence type="ECO:0000256" key="1">
    <source>
        <dbReference type="ARBA" id="ARBA00005165"/>
    </source>
</evidence>
<evidence type="ECO:0000256" key="5">
    <source>
        <dbReference type="ARBA" id="ARBA00022977"/>
    </source>
</evidence>
<feature type="binding site" evidence="9">
    <location>
        <position position="73"/>
    </location>
    <ligand>
        <name>4-amino-2-methyl-5-(diphosphooxymethyl)pyrimidine</name>
        <dbReference type="ChEBI" id="CHEBI:57841"/>
    </ligand>
</feature>
<comment type="catalytic activity">
    <reaction evidence="7 9 10">
        <text>2-(2-carboxy-4-methylthiazol-5-yl)ethyl phosphate + 4-amino-2-methyl-5-(diphosphooxymethyl)pyrimidine + 2 H(+) = thiamine phosphate + CO2 + diphosphate</text>
        <dbReference type="Rhea" id="RHEA:47848"/>
        <dbReference type="ChEBI" id="CHEBI:15378"/>
        <dbReference type="ChEBI" id="CHEBI:16526"/>
        <dbReference type="ChEBI" id="CHEBI:33019"/>
        <dbReference type="ChEBI" id="CHEBI:37575"/>
        <dbReference type="ChEBI" id="CHEBI:57841"/>
        <dbReference type="ChEBI" id="CHEBI:62890"/>
        <dbReference type="EC" id="2.5.1.3"/>
    </reaction>
</comment>
<comment type="caution">
    <text evidence="9">Lacks conserved residue(s) required for the propagation of feature annotation.</text>
</comment>
<dbReference type="Proteomes" id="UP000239724">
    <property type="component" value="Unassembled WGS sequence"/>
</dbReference>
<feature type="binding site" evidence="9">
    <location>
        <position position="93"/>
    </location>
    <ligand>
        <name>Mg(2+)</name>
        <dbReference type="ChEBI" id="CHEBI:18420"/>
    </ligand>
</feature>
<feature type="binding site" evidence="9">
    <location>
        <position position="112"/>
    </location>
    <ligand>
        <name>4-amino-2-methyl-5-(diphosphooxymethyl)pyrimidine</name>
        <dbReference type="ChEBI" id="CHEBI:57841"/>
    </ligand>
</feature>
<feature type="binding site" evidence="9">
    <location>
        <begin position="139"/>
        <end position="141"/>
    </location>
    <ligand>
        <name>2-[(2R,5Z)-2-carboxy-4-methylthiazol-5(2H)-ylidene]ethyl phosphate</name>
        <dbReference type="ChEBI" id="CHEBI:62899"/>
    </ligand>
</feature>
<dbReference type="HAMAP" id="MF_00097">
    <property type="entry name" value="TMP_synthase"/>
    <property type="match status" value="1"/>
</dbReference>
<dbReference type="NCBIfam" id="TIGR00693">
    <property type="entry name" value="thiE"/>
    <property type="match status" value="1"/>
</dbReference>
<evidence type="ECO:0000256" key="8">
    <source>
        <dbReference type="ARBA" id="ARBA00047883"/>
    </source>
</evidence>
<dbReference type="GO" id="GO:0000287">
    <property type="term" value="F:magnesium ion binding"/>
    <property type="evidence" value="ECO:0007669"/>
    <property type="project" value="UniProtKB-UniRule"/>
</dbReference>
<name>A0A2S6NB16_RHOGL</name>
<sequence length="216" mass="22491">MDTPATGRCRLYLITPPAFDPQPFADLLAAALDAGDVAALQLRLKGVDDDAWRRAIDALRPVAQSRAVAFLLNDRADMARAAGCDGAHVGQDDMPAKQARKLLGPDLTLGVTCHDSRDLAMQAGEDGADYVAFGAFFPTGTKDAKARATPDILSWWSEMMELPCCAIGGITADNCAPLVRAGTDFLAVVGSVWNHPDGPAAGVKAMNAAIAAAVAG</sequence>
<comment type="catalytic activity">
    <reaction evidence="6 9 10">
        <text>4-methyl-5-(2-phosphooxyethyl)-thiazole + 4-amino-2-methyl-5-(diphosphooxymethyl)pyrimidine + H(+) = thiamine phosphate + diphosphate</text>
        <dbReference type="Rhea" id="RHEA:22328"/>
        <dbReference type="ChEBI" id="CHEBI:15378"/>
        <dbReference type="ChEBI" id="CHEBI:33019"/>
        <dbReference type="ChEBI" id="CHEBI:37575"/>
        <dbReference type="ChEBI" id="CHEBI:57841"/>
        <dbReference type="ChEBI" id="CHEBI:58296"/>
        <dbReference type="EC" id="2.5.1.3"/>
    </reaction>
</comment>
<dbReference type="GO" id="GO:0005737">
    <property type="term" value="C:cytoplasm"/>
    <property type="evidence" value="ECO:0007669"/>
    <property type="project" value="TreeGrafter"/>
</dbReference>
<dbReference type="CDD" id="cd00564">
    <property type="entry name" value="TMP_TenI"/>
    <property type="match status" value="1"/>
</dbReference>
<feature type="binding site" evidence="9">
    <location>
        <position position="142"/>
    </location>
    <ligand>
        <name>4-amino-2-methyl-5-(diphosphooxymethyl)pyrimidine</name>
        <dbReference type="ChEBI" id="CHEBI:57841"/>
    </ligand>
</feature>
<dbReference type="InterPro" id="IPR013785">
    <property type="entry name" value="Aldolase_TIM"/>
</dbReference>
<comment type="catalytic activity">
    <reaction evidence="8 9 10">
        <text>2-[(2R,5Z)-2-carboxy-4-methylthiazol-5(2H)-ylidene]ethyl phosphate + 4-amino-2-methyl-5-(diphosphooxymethyl)pyrimidine + 2 H(+) = thiamine phosphate + CO2 + diphosphate</text>
        <dbReference type="Rhea" id="RHEA:47844"/>
        <dbReference type="ChEBI" id="CHEBI:15378"/>
        <dbReference type="ChEBI" id="CHEBI:16526"/>
        <dbReference type="ChEBI" id="CHEBI:33019"/>
        <dbReference type="ChEBI" id="CHEBI:37575"/>
        <dbReference type="ChEBI" id="CHEBI:57841"/>
        <dbReference type="ChEBI" id="CHEBI:62899"/>
        <dbReference type="EC" id="2.5.1.3"/>
    </reaction>
</comment>
<evidence type="ECO:0000256" key="3">
    <source>
        <dbReference type="ARBA" id="ARBA00022723"/>
    </source>
</evidence>
<keyword evidence="3 9" id="KW-0479">Metal-binding</keyword>
<proteinExistence type="inferred from homology"/>
<dbReference type="RefSeq" id="WP_104519912.1">
    <property type="nucleotide sequence ID" value="NZ_NHRY01000182.1"/>
</dbReference>
<dbReference type="GO" id="GO:0009229">
    <property type="term" value="P:thiamine diphosphate biosynthetic process"/>
    <property type="evidence" value="ECO:0007669"/>
    <property type="project" value="UniProtKB-UniRule"/>
</dbReference>
<evidence type="ECO:0000256" key="4">
    <source>
        <dbReference type="ARBA" id="ARBA00022842"/>
    </source>
</evidence>
<dbReference type="GO" id="GO:0004789">
    <property type="term" value="F:thiamine-phosphate diphosphorylase activity"/>
    <property type="evidence" value="ECO:0007669"/>
    <property type="project" value="UniProtKB-UniRule"/>
</dbReference>
<dbReference type="OrthoDB" id="7159061at2"/>
<evidence type="ECO:0000259" key="12">
    <source>
        <dbReference type="Pfam" id="PF02581"/>
    </source>
</evidence>
<evidence type="ECO:0000256" key="6">
    <source>
        <dbReference type="ARBA" id="ARBA00047334"/>
    </source>
</evidence>
<evidence type="ECO:0000313" key="13">
    <source>
        <dbReference type="EMBL" id="PPQ31808.1"/>
    </source>
</evidence>
<dbReference type="InterPro" id="IPR022998">
    <property type="entry name" value="ThiamineP_synth_TenI"/>
</dbReference>
<keyword evidence="2 9" id="KW-0808">Transferase</keyword>
<dbReference type="EMBL" id="NHRY01000182">
    <property type="protein sequence ID" value="PPQ31808.1"/>
    <property type="molecule type" value="Genomic_DNA"/>
</dbReference>
<comment type="similarity">
    <text evidence="9 10">Belongs to the thiamine-phosphate synthase family.</text>
</comment>
<dbReference type="UniPathway" id="UPA00060">
    <property type="reaction ID" value="UER00141"/>
</dbReference>
<comment type="pathway">
    <text evidence="1 9 11">Cofactor biosynthesis; thiamine diphosphate biosynthesis; thiamine phosphate from 4-amino-2-methyl-5-diphosphomethylpyrimidine and 4-methyl-5-(2-phosphoethyl)-thiazole: step 1/1.</text>
</comment>
<feature type="domain" description="Thiamine phosphate synthase/TenI" evidence="12">
    <location>
        <begin position="11"/>
        <end position="191"/>
    </location>
</feature>
<comment type="caution">
    <text evidence="13">The sequence shown here is derived from an EMBL/GenBank/DDBJ whole genome shotgun (WGS) entry which is preliminary data.</text>
</comment>
<keyword evidence="5 9" id="KW-0784">Thiamine biosynthesis</keyword>
<dbReference type="AlphaFoldDB" id="A0A2S6NB16"/>
<evidence type="ECO:0000256" key="9">
    <source>
        <dbReference type="HAMAP-Rule" id="MF_00097"/>
    </source>
</evidence>
<dbReference type="Gene3D" id="3.20.20.70">
    <property type="entry name" value="Aldolase class I"/>
    <property type="match status" value="1"/>
</dbReference>
<protein>
    <recommendedName>
        <fullName evidence="9">Thiamine-phosphate synthase</fullName>
        <shortName evidence="9">TP synthase</shortName>
        <shortName evidence="9">TPS</shortName>
        <ecNumber evidence="9">2.5.1.3</ecNumber>
    </recommendedName>
    <alternativeName>
        <fullName evidence="9">Thiamine-phosphate pyrophosphorylase</fullName>
        <shortName evidence="9">TMP pyrophosphorylase</shortName>
        <shortName evidence="9">TMP-PPase</shortName>
    </alternativeName>
</protein>
<dbReference type="PANTHER" id="PTHR20857:SF15">
    <property type="entry name" value="THIAMINE-PHOSPHATE SYNTHASE"/>
    <property type="match status" value="1"/>
</dbReference>
<keyword evidence="4 9" id="KW-0460">Magnesium</keyword>
<dbReference type="GO" id="GO:0009228">
    <property type="term" value="P:thiamine biosynthetic process"/>
    <property type="evidence" value="ECO:0007669"/>
    <property type="project" value="UniProtKB-KW"/>
</dbReference>
<feature type="binding site" evidence="9">
    <location>
        <position position="169"/>
    </location>
    <ligand>
        <name>2-[(2R,5Z)-2-carboxy-4-methylthiazol-5(2H)-ylidene]ethyl phosphate</name>
        <dbReference type="ChEBI" id="CHEBI:62899"/>
    </ligand>
</feature>
<evidence type="ECO:0000256" key="10">
    <source>
        <dbReference type="RuleBase" id="RU003826"/>
    </source>
</evidence>
<dbReference type="Pfam" id="PF02581">
    <property type="entry name" value="TMP-TENI"/>
    <property type="match status" value="1"/>
</dbReference>
<accession>A0A2S6NB16</accession>
<evidence type="ECO:0000313" key="14">
    <source>
        <dbReference type="Proteomes" id="UP000239724"/>
    </source>
</evidence>
<comment type="function">
    <text evidence="9">Condenses 4-methyl-5-(beta-hydroxyethyl)thiazole monophosphate (THZ-P) and 2-methyl-4-amino-5-hydroxymethyl pyrimidine pyrophosphate (HMP-PP) to form thiamine monophosphate (TMP).</text>
</comment>
<evidence type="ECO:0000256" key="7">
    <source>
        <dbReference type="ARBA" id="ARBA00047851"/>
    </source>
</evidence>